<keyword evidence="16 32" id="KW-0732">Signal</keyword>
<dbReference type="Pfam" id="PF00517">
    <property type="entry name" value="GP41"/>
    <property type="match status" value="1"/>
</dbReference>
<feature type="site" description="Cleavage; by host furin" evidence="32">
    <location>
        <begin position="492"/>
        <end position="493"/>
    </location>
</feature>
<evidence type="ECO:0000256" key="20">
    <source>
        <dbReference type="ARBA" id="ARBA00022879"/>
    </source>
</evidence>
<keyword evidence="12 32" id="KW-1162">Viral penetration into host cytoplasm</keyword>
<evidence type="ECO:0000256" key="33">
    <source>
        <dbReference type="RuleBase" id="RU363095"/>
    </source>
</evidence>
<comment type="PTM">
    <text evidence="32">Specific enzymatic cleavages in vivo yield mature proteins. Envelope glycoproteins are synthesized as a inactive precursor that is heavily N-glycosylated and processed likely by host cell furin in the Golgi to yield the mature SU and TM proteins. The cleavage site between SU and TM requires the minimal sequence [KR]-X-[KR]-R. About 2 of the 9 disulfide bonds of gp41 are reduced by P4HB/PDI, following binding to CD4 receptor.</text>
</comment>
<dbReference type="GO" id="GO:0052031">
    <property type="term" value="P:symbiont-mediated perturbation of host defense response"/>
    <property type="evidence" value="ECO:0007669"/>
    <property type="project" value="UniProtKB-UniRule"/>
</dbReference>
<dbReference type="GO" id="GO:1903911">
    <property type="term" value="P:positive regulation of receptor clustering"/>
    <property type="evidence" value="ECO:0007669"/>
    <property type="project" value="UniProtKB-UniRule"/>
</dbReference>
<comment type="domain">
    <text evidence="32">The CD4-binding region is targeted by the antibody b12.</text>
</comment>
<evidence type="ECO:0000256" key="14">
    <source>
        <dbReference type="ARBA" id="ARBA00022692"/>
    </source>
</evidence>
<keyword evidence="19 32" id="KW-1043">Host membrane</keyword>
<feature type="region of interest" description="Fusion peptide" evidence="32">
    <location>
        <begin position="493"/>
        <end position="513"/>
    </location>
</feature>
<evidence type="ECO:0000256" key="22">
    <source>
        <dbReference type="ARBA" id="ARBA00022989"/>
    </source>
</evidence>
<evidence type="ECO:0000256" key="29">
    <source>
        <dbReference type="ARBA" id="ARBA00023280"/>
    </source>
</evidence>
<dbReference type="Gene3D" id="1.20.5.490">
    <property type="entry name" value="Single helix bin"/>
    <property type="match status" value="1"/>
</dbReference>
<evidence type="ECO:0000256" key="1">
    <source>
        <dbReference type="ARBA" id="ARBA00004402"/>
    </source>
</evidence>
<evidence type="ECO:0000256" key="15">
    <source>
        <dbReference type="ARBA" id="ARBA00022703"/>
    </source>
</evidence>
<keyword evidence="27 32" id="KW-1015">Disulfide bond</keyword>
<dbReference type="HAMAP" id="MF_04083">
    <property type="entry name" value="HIV_ENV"/>
    <property type="match status" value="1"/>
</dbReference>
<comment type="domain">
    <text evidence="32">Some of the most genetically diverse regions of the viral genome are present in Env. They are called variable regions 1 through 5 (V1 through V5). Coreceptor usage of gp120 is determined mainly by the primary structure of the third variable region (V3) in the outer domain of gp120. The sequence of V3 determines which coreceptor, CCR5 and/or CXCR4 (corresponding to R5/macrophage, X4/T cell and R5X4/T cell and macrophage tropism), is used to trigger the fusion potential of the Env complex, and hence which cells the virus can infect. Binding to CCR5 involves a region adjacent in addition to V3.</text>
</comment>
<dbReference type="GO" id="GO:0019062">
    <property type="term" value="P:virion attachment to host cell"/>
    <property type="evidence" value="ECO:0007669"/>
    <property type="project" value="UniProtKB-UniRule"/>
</dbReference>
<dbReference type="GO" id="GO:0055036">
    <property type="term" value="C:virion membrane"/>
    <property type="evidence" value="ECO:0007669"/>
    <property type="project" value="UniProtKB-SubCell"/>
</dbReference>
<reference evidence="36" key="1">
    <citation type="submission" date="2010-11" db="EMBL/GenBank/DDBJ databases">
        <authorList>
            <person name="Salazar-Gonzalez J."/>
            <person name="Salazar M."/>
            <person name="Learn G."/>
            <person name="Fouda G."/>
            <person name="Kang H."/>
            <person name="Mahlokozera T."/>
            <person name="Wilk A."/>
            <person name="Lovingood R."/>
            <person name="Stacey A."/>
            <person name="Kalilani L."/>
            <person name="Meshnick S."/>
            <person name="Borrow P."/>
            <person name="Montefiori D."/>
            <person name="Denny T."/>
            <person name="Letvin N."/>
            <person name="Shaw G."/>
            <person name="Hahn B."/>
            <person name="Permar S."/>
        </authorList>
    </citation>
    <scope>NUCLEOTIDE SEQUENCE</scope>
    <source>
        <strain evidence="36">5807bmL_C6</strain>
    </source>
</reference>
<feature type="transmembrane region" description="Helical" evidence="33">
    <location>
        <begin position="13"/>
        <end position="40"/>
    </location>
</feature>
<keyword evidence="24 32" id="KW-0175">Coiled coil</keyword>
<comment type="subunit">
    <text evidence="32">The mature envelope protein (Env) consists of a homotrimer of non-covalently associated gp120-gp41 heterodimers. The resulting complex protrudes from the virus surface as a spike. There seems to be as few as 10 spikes on the average virion. Surface protein gp120 interacts with host CD4, CCR5 and CXCR4. Gp120 also interacts with the C-type lectins CD209/DC-SIGN and CLEC4M/DC-SIGNR (collectively referred to as DC-SIGN(R)). Gp120 and gp41 interact with GalCer. Gp120 interacts with host ITGA4/ITGB7 complex; on CD4+ T-cells, this interaction results in rapid activation of integrin ITGAL/LFA-1, which facilitates efficient cell-to-cell spreading of HIV-1. Gp120 interacts with cell-associated heparan sulfate; this interaction increases virus infectivity on permissive cells and may be involved in infection of CD4- cells.</text>
</comment>
<keyword evidence="18 32" id="KW-0946">Virion</keyword>
<feature type="disulfide bond" evidence="32">
    <location>
        <begin position="215"/>
        <end position="226"/>
    </location>
</feature>
<evidence type="ECO:0000256" key="23">
    <source>
        <dbReference type="ARBA" id="ARBA00023046"/>
    </source>
</evidence>
<dbReference type="GO" id="GO:0019082">
    <property type="term" value="P:viral protein processing"/>
    <property type="evidence" value="ECO:0007669"/>
    <property type="project" value="UniProtKB-UniRule"/>
</dbReference>
<feature type="topological domain" description="Cytoplasmic" evidence="32">
    <location>
        <begin position="687"/>
        <end position="844"/>
    </location>
</feature>
<evidence type="ECO:0000256" key="5">
    <source>
        <dbReference type="ARBA" id="ARBA00004578"/>
    </source>
</evidence>
<feature type="domain" description="Retroviral envelope protein GP41-like" evidence="35">
    <location>
        <begin position="511"/>
        <end position="701"/>
    </location>
</feature>
<feature type="disulfide bond" evidence="32">
    <location>
        <begin position="579"/>
        <end position="585"/>
    </location>
</feature>
<keyword evidence="31 32" id="KW-1160">Virus entry into host cell</keyword>
<keyword evidence="21 32" id="KW-1164">Virus endocytosis by host</keyword>
<feature type="lipid moiety-binding region" description="S-palmitoyl cysteine; by host" evidence="32">
    <location>
        <position position="745"/>
    </location>
</feature>
<comment type="subcellular location">
    <molecule>Transmembrane protein gp41</molecule>
    <subcellularLocation>
        <location evidence="32">Virion membrane</location>
        <topology evidence="32">Single-pass type I membrane protein</topology>
    </subcellularLocation>
    <subcellularLocation>
        <location evidence="32">Host cell membrane</location>
        <topology evidence="32">Single-pass type I membrane protein</topology>
    </subcellularLocation>
    <subcellularLocation>
        <location evidence="32">Host endosome membrane</location>
        <topology evidence="32">Single-pass type I membrane protein</topology>
    </subcellularLocation>
    <text evidence="32">It is probably concentrated at the site of budding and incorporated into the virions possibly by contacts between the cytoplasmic tail of Env and the N-terminus of Gag.</text>
</comment>
<evidence type="ECO:0000259" key="34">
    <source>
        <dbReference type="Pfam" id="PF00516"/>
    </source>
</evidence>
<proteinExistence type="inferred from homology"/>
<evidence type="ECO:0000256" key="13">
    <source>
        <dbReference type="ARBA" id="ARBA00022685"/>
    </source>
</evidence>
<dbReference type="FunFam" id="1.10.287.210:FF:000001">
    <property type="entry name" value="Envelope glycoprotein gp160"/>
    <property type="match status" value="1"/>
</dbReference>
<comment type="domain">
    <text evidence="32">The YXXL motif is involved in determining the exact site of viral release at the surface of infected mononuclear cells and promotes endocytosis. YXXL and di-leucine endocytosis motifs interact directly or indirectly with the clathrin adapter complexes, opperate independently, and their activities are not additive.</text>
</comment>
<dbReference type="GO" id="GO:0020002">
    <property type="term" value="C:host cell plasma membrane"/>
    <property type="evidence" value="ECO:0007669"/>
    <property type="project" value="UniProtKB-SubCell"/>
</dbReference>
<comment type="caution">
    <text evidence="32 33">Lacks conserved residue(s) required for the propagation of feature annotation.</text>
</comment>
<keyword evidence="13 32" id="KW-0165">Cleavage on pair of basic residues</keyword>
<comment type="domain">
    <text evidence="32">The membrane proximal external region (MPER) present in gp41 is a tryptophan-rich region recognized by the antibodies 2F5, Z13, and 4E10. MPER seems to play a role in fusion.</text>
</comment>
<comment type="miscellaneous">
    <text evidence="32">HIV-1 lineages are divided in three main groups, M (for Major), O (for Outlier), and N (for New, or Non-M, Non-O). The vast majority of strains found worldwide belong to the group M. Group O seems to be endemic to and largely confined to Cameroon and neighboring countries in West Central Africa, where these viruses represent a small minority of HIV-1 strains. The group N is represented by a limited number of isolates from Cameroonian persons. The group M is further subdivided in 9 clades or subtypes (A to D, F to H, J and K).</text>
</comment>
<comment type="subcellular location">
    <subcellularLocation>
        <location evidence="3">Host cell membrane</location>
        <topology evidence="3">Peripheral membrane protein</topology>
    </subcellularLocation>
    <subcellularLocation>
        <location evidence="1">Host cell membrane</location>
        <topology evidence="1">Single-pass type I membrane protein</topology>
    </subcellularLocation>
    <subcellularLocation>
        <location evidence="2">Host endosome membrane</location>
        <topology evidence="2">Peripheral membrane protein</topology>
    </subcellularLocation>
    <subcellularLocation>
        <location evidence="5">Host endosome membrane</location>
        <topology evidence="5">Single-pass type I membrane protein</topology>
    </subcellularLocation>
    <subcellularLocation>
        <location evidence="6">Virion membrane</location>
        <topology evidence="6">Peripheral membrane protein</topology>
    </subcellularLocation>
    <subcellularLocation>
        <location evidence="4">Virion membrane</location>
        <topology evidence="4">Single-pass type I membrane protein</topology>
    </subcellularLocation>
</comment>
<organism evidence="36">
    <name type="scientific">Human immunodeficiency virus type 1</name>
    <name type="common">HIV-1</name>
    <dbReference type="NCBI Taxonomy" id="11676"/>
    <lineage>
        <taxon>Viruses</taxon>
        <taxon>Riboviria</taxon>
        <taxon>Pararnavirae</taxon>
        <taxon>Artverviricota</taxon>
        <taxon>Revtraviricetes</taxon>
        <taxon>Ortervirales</taxon>
        <taxon>Retroviridae</taxon>
        <taxon>Orthoretrovirinae</taxon>
        <taxon>Lentivirus</taxon>
        <taxon>Lentivirus humimdef1</taxon>
    </lineage>
</organism>
<feature type="lipid moiety-binding region" description="S-palmitoyl cysteine; by host" evidence="32">
    <location>
        <position position="825"/>
    </location>
</feature>
<sequence length="844" mass="95828">MKVMGTQKSWQQWWIWGILGFWTLIMCSGEGLWVTVYYGVPVWKEAKTTLFCASNAKAYDREVHNVWATHACVPTDPNPQEMFLENVTENFNMWKNDMVDQMHEDIISLWDQSLKPCVKLTPLCVTLNCTIYNTTISNNAYNCSFNITTEVRDRKRRANALFDRLDIVQLSENDNSTYRLINCNTSVITQACPKVSFEPIPIHFCAPAGYAILKCNDKEFNGTGPCSNVSTVQCTHGIKPVVSTQLLLNGSLAEGEIVIRSENLTNNAKTIIVHLNESVEINCTRPSNNTRKSMRIGPGQTFYATGEIIGDIRKAHCNISEEKWNKTLQYVGEKLSKLFSDKTIRFEPHSGGDLEITTHMFNCGGEFFYCNTSNLFNSNSTSNSTHMPNGTITLQCRIKQIINMWQEVGRAMYAPPIEGSITCKSNITGILLTRDGGRETNETNGTEIFRPGGGDMRDNWRSELYKYKVVEIKPLGIAPTTAKRRVVEREKRAVGIGAVFLGFLGAAGSTMGAASITLTVQARQLLSGIVQQQSNLLRAIEAQQHMLQLTVWGIKQLQARVLAIERYLRDQQLLGMWGCSGKLICTTAVSWNSSWSNKTKEDIWDNMTWMQWDREISNYTETIYRLLEDSQNQQEKNEKDLLALDSWNNLWNWFNITKWLWYIKIFIMIVGGLIGLRIIFAVLSIVNRVRQGYSPLSFQTLTPNPRGPDRLGRIEEEGGEQDRNRSIRLVSGFLSLAWDDLRSLCLFSYHRLRDFILIAARAVELLGRSSLRGLQRGWEVLKYLGSLVQYWGLELKKKAISLLDTTAIAVAEGTDRIIELVQRICRAICNIPRRIRQGFEAALQ</sequence>
<keyword evidence="25 32" id="KW-0472">Membrane</keyword>
<dbReference type="GO" id="GO:0016020">
    <property type="term" value="C:membrane"/>
    <property type="evidence" value="ECO:0007669"/>
    <property type="project" value="UniProtKB-UniRule"/>
</dbReference>
<feature type="transmembrane region" description="Helical" evidence="33">
    <location>
        <begin position="493"/>
        <end position="516"/>
    </location>
</feature>
<comment type="domain">
    <text evidence="32 33">The 17 amino acids long immunosuppressive region is present in many retroviral envelope proteins. Synthetic peptides derived from this relatively conserved sequence inhibit immune function in vitro and in vivo.</text>
</comment>
<dbReference type="GO" id="GO:0005198">
    <property type="term" value="F:structural molecule activity"/>
    <property type="evidence" value="ECO:0007669"/>
    <property type="project" value="UniProtKB-UniRule"/>
</dbReference>
<evidence type="ECO:0000256" key="7">
    <source>
        <dbReference type="ARBA" id="ARBA00022506"/>
    </source>
</evidence>
<feature type="short sequence motif" description="YXXL motif; contains endocytosis signal" evidence="32">
    <location>
        <begin position="693"/>
        <end position="696"/>
    </location>
</feature>
<evidence type="ECO:0000256" key="9">
    <source>
        <dbReference type="ARBA" id="ARBA00022511"/>
    </source>
</evidence>
<dbReference type="InterPro" id="IPR000328">
    <property type="entry name" value="GP41-like"/>
</dbReference>
<dbReference type="GO" id="GO:1903908">
    <property type="term" value="P:positive regulation of plasma membrane raft polarization"/>
    <property type="evidence" value="ECO:0007669"/>
    <property type="project" value="UniProtKB-UniRule"/>
</dbReference>
<evidence type="ECO:0000256" key="27">
    <source>
        <dbReference type="ARBA" id="ARBA00023157"/>
    </source>
</evidence>
<evidence type="ECO:0000256" key="21">
    <source>
        <dbReference type="ARBA" id="ARBA00022890"/>
    </source>
</evidence>
<keyword evidence="8 32" id="KW-1170">Fusion of virus membrane with host endosomal membrane</keyword>
<evidence type="ECO:0000256" key="16">
    <source>
        <dbReference type="ARBA" id="ARBA00022729"/>
    </source>
</evidence>
<protein>
    <recommendedName>
        <fullName evidence="32">Envelope glycoprotein gp160</fullName>
    </recommendedName>
    <alternativeName>
        <fullName evidence="32">Env polyprotein</fullName>
    </alternativeName>
    <component>
        <recommendedName>
            <fullName evidence="32">Surface protein gp120</fullName>
            <shortName evidence="32">SU</shortName>
        </recommendedName>
        <alternativeName>
            <fullName evidence="32">Glycoprotein 120</fullName>
            <shortName evidence="32">gp120</shortName>
        </alternativeName>
    </component>
    <component>
        <recommendedName>
            <fullName evidence="32">Transmembrane protein gp41</fullName>
            <shortName evidence="32">TM</shortName>
        </recommendedName>
        <alternativeName>
            <fullName evidence="32">Glycoprotein 41</fullName>
            <shortName evidence="32">gp41</shortName>
        </alternativeName>
    </component>
</protein>
<comment type="subcellular location">
    <molecule>Surface protein gp120</molecule>
    <subcellularLocation>
        <location evidence="32">Virion membrane</location>
        <topology evidence="32">Peripheral membrane protein</topology>
    </subcellularLocation>
    <subcellularLocation>
        <location evidence="32">Host cell membrane</location>
        <topology evidence="32">Peripheral membrane protein</topology>
    </subcellularLocation>
    <subcellularLocation>
        <location evidence="32">Host endosome membrane</location>
        <topology evidence="32">Single-pass type I membrane protein</topology>
    </subcellularLocation>
    <text evidence="32">The surface protein is not anchored to the viral envelope, but associates with the extravirion surface through its binding to TM. It is probably concentrated at the site of budding and incorporated into the virions possibly by contacts between the cytoplasmic tail of Env and the N-terminus of Gag.</text>
</comment>
<keyword evidence="11 32" id="KW-0945">Host-virus interaction</keyword>
<comment type="miscellaneous">
    <text evidence="32">Inhibitors targeting HIV-1 viral envelope proteins are used as antiretroviral drugs. Attachment of virions to the cell surface via non-specific interactions and CD4 binding can be blocked by inhibitors that include cyanovirin-N, cyclotriazadisulfonamide analogs, PRO 2000, TNX 355 and PRO 542. In addition, BMS 806 can block CD4-induced conformational changes. Env interactions with the coreceptor molecules can be targeted by CCR5 antagonists including SCH-D, maraviroc (UK 427857) and aplaviroc (GW 873140), and the CXCR4 antagonist AMD 070. Fusion of viral and cellular membranes can be inhibited by peptides such as enfuvirtide and tifuvirtide (T 1249). Resistance to inhibitors associated with mutations in Env are observed. Most of the time, single mutations confer only a modest reduction in drug susceptibility. Combination of several mutations is usually required to develop a high-level drug resistance.</text>
</comment>
<evidence type="ECO:0000256" key="19">
    <source>
        <dbReference type="ARBA" id="ARBA00022870"/>
    </source>
</evidence>
<keyword evidence="17 32" id="KW-1161">Viral attachment to host cell</keyword>
<dbReference type="SUPFAM" id="SSF56502">
    <property type="entry name" value="gp120 core"/>
    <property type="match status" value="2"/>
</dbReference>
<evidence type="ECO:0000256" key="26">
    <source>
        <dbReference type="ARBA" id="ARBA00023139"/>
    </source>
</evidence>
<evidence type="ECO:0000256" key="31">
    <source>
        <dbReference type="ARBA" id="ARBA00023296"/>
    </source>
</evidence>
<comment type="PTM">
    <text evidence="32">Palmitoylation of the transmembrane protein and of Env polyprotein (prior to its proteolytic cleavage) is essential for their association with host cell membrane lipid rafts. Palmitoylation is therefore required for envelope trafficking to classical lipid rafts, but not for viral replication.</text>
</comment>
<keyword evidence="29 32" id="KW-0899">Viral immunoevasion</keyword>
<dbReference type="CDD" id="cd09909">
    <property type="entry name" value="HIV-1-like_HR1-HR2"/>
    <property type="match status" value="1"/>
</dbReference>
<comment type="PTM">
    <text evidence="32">Highly glycosylated by host. The high number of glycan on the protein is reffered to as 'glycan shield' because it contributes to hide protein sequence from adaptive immune system.</text>
</comment>
<evidence type="ECO:0000256" key="18">
    <source>
        <dbReference type="ARBA" id="ARBA00022844"/>
    </source>
</evidence>
<evidence type="ECO:0000256" key="25">
    <source>
        <dbReference type="ARBA" id="ARBA00023136"/>
    </source>
</evidence>
<evidence type="ECO:0000256" key="28">
    <source>
        <dbReference type="ARBA" id="ARBA00023180"/>
    </source>
</evidence>
<dbReference type="Gene3D" id="2.170.40.20">
    <property type="entry name" value="Human immunodeficiency virus 1, Gp160, envelope glycoprotein"/>
    <property type="match status" value="2"/>
</dbReference>
<keyword evidence="30 32" id="KW-0449">Lipoprotein</keyword>
<keyword evidence="9 32" id="KW-1032">Host cell membrane</keyword>
<feature type="disulfide bond" evidence="32">
    <location>
        <begin position="205"/>
        <end position="234"/>
    </location>
</feature>
<comment type="function">
    <text evidence="32">Envelope glycoprotein gp160: Oligomerizes in the host endoplasmic reticulum into predominantly trimers. In a second time, gp160 transits in the host Golgi, where glycosylation is completed. The precursor is then proteolytically cleaved in the trans-Golgi and thereby activated by cellular furin or furin-like proteases to produce gp120 and gp41.</text>
</comment>
<gene>
    <name evidence="32 36" type="primary">env</name>
</gene>
<evidence type="ECO:0000256" key="30">
    <source>
        <dbReference type="ARBA" id="ARBA00023288"/>
    </source>
</evidence>
<keyword evidence="22 32" id="KW-1133">Transmembrane helix</keyword>
<feature type="chain" id="PRO_5023355122" description="Transmembrane protein gp41" evidence="32">
    <location>
        <begin position="493"/>
        <end position="844"/>
    </location>
</feature>
<dbReference type="GO" id="GO:0039654">
    <property type="term" value="P:fusion of virus membrane with host endosome membrane"/>
    <property type="evidence" value="ECO:0007669"/>
    <property type="project" value="UniProtKB-UniRule"/>
</dbReference>
<feature type="domain" description="Human immunodeficiency virus 1 envelope glycoprotein Gp120" evidence="34">
    <location>
        <begin position="32"/>
        <end position="132"/>
    </location>
</feature>
<dbReference type="GO" id="GO:0019031">
    <property type="term" value="C:viral envelope"/>
    <property type="evidence" value="ECO:0007669"/>
    <property type="project" value="UniProtKB-KW"/>
</dbReference>
<keyword evidence="23 32" id="KW-1039">Host endosome</keyword>
<keyword evidence="10 32" id="KW-1165">Clathrin-mediated endocytosis of virus by host</keyword>
<keyword evidence="20 32" id="KW-0261">Viral envelope protein</keyword>
<evidence type="ECO:0000256" key="11">
    <source>
        <dbReference type="ARBA" id="ARBA00022581"/>
    </source>
</evidence>
<dbReference type="GO" id="GO:0044175">
    <property type="term" value="C:host cell endosome membrane"/>
    <property type="evidence" value="ECO:0007669"/>
    <property type="project" value="UniProtKB-SubCell"/>
</dbReference>
<comment type="function">
    <text evidence="32">Surface protein gp120: Attaches the virus to the host lymphoid cell by binding to the primary receptor CD4. This interaction induces a structural rearrangement creating a high affinity binding site for a chemokine coreceptor like CXCR4 and/or CCR5. Acts as a ligand for CD209/DC-SIGN and CLEC4M/DC-SIGNR, which are respectively found on dendritic cells (DCs), and on endothelial cells of liver sinusoids and lymph node sinuses. These interactions allow capture of viral particles at mucosal surfaces by these cells and subsequent transmission to permissive cells. HIV subverts the migration properties of dendritic cells to gain access to CD4+ T-cells in lymph nodes. Virus transmission to permissive T-cells occurs either in trans (without DCs infection, through viral capture and transmission), or in cis (following DCs productive infection, through the usual CD4-gp120 interaction), thereby inducing a robust infection. In trans infection, bound virions remain infectious over days and it is proposed that they are not degraded, but protected in non-lysosomal acidic organelles within the DCs close to the cell membrane thus contributing to the viral infectious potential during DCs' migration from the periphery to the lymphoid tissues. On arrival at lymphoid tissues, intact virions recycle back to DCs' cell surface allowing virus transmission to CD4+ T-cells.</text>
</comment>
<dbReference type="Gene3D" id="1.10.287.210">
    <property type="match status" value="1"/>
</dbReference>
<evidence type="ECO:0000259" key="35">
    <source>
        <dbReference type="Pfam" id="PF00517"/>
    </source>
</evidence>
<feature type="transmembrane region" description="Helical" evidence="33">
    <location>
        <begin position="659"/>
        <end position="686"/>
    </location>
</feature>
<organismHost>
    <name type="scientific">Homo sapiens</name>
    <name type="common">Human</name>
    <dbReference type="NCBI Taxonomy" id="9606"/>
</organismHost>
<feature type="region of interest" description="Immunosuppression" evidence="32">
    <location>
        <begin position="555"/>
        <end position="573"/>
    </location>
</feature>
<evidence type="ECO:0000256" key="4">
    <source>
        <dbReference type="ARBA" id="ARBA00004563"/>
    </source>
</evidence>
<dbReference type="Pfam" id="PF00516">
    <property type="entry name" value="GP120"/>
    <property type="match status" value="2"/>
</dbReference>
<reference evidence="36" key="2">
    <citation type="journal article" date="2011" name="J. Virol.">
        <title>Origin and evolution of HIV-1 in breast milk determined by single-genome amplification and sequencing.</title>
        <authorList>
            <consortium name="Center for HIV/AIDS Vaccine Immunology A0167854"/>
            <person name="Salazar-Gonzalez J.F."/>
            <person name="Salazar M.G."/>
            <person name="Learn G.H."/>
            <person name="Fouda G.G."/>
            <person name="Kang H.H."/>
            <person name="Mahlokozera T."/>
            <person name="Wilks A.B."/>
            <person name="Lovingood R.V."/>
            <person name="Stacey A."/>
            <person name="Kalilani L."/>
            <person name="Meshnick S.R."/>
            <person name="Borrow P."/>
            <person name="Montefiori D.C."/>
            <person name="Denny T.N."/>
            <person name="Letvin N.L."/>
            <person name="Shaw G.M."/>
            <person name="Hahn B.H."/>
            <person name="Permar S.R."/>
        </authorList>
    </citation>
    <scope>NUCLEOTIDE SEQUENCE</scope>
    <source>
        <strain evidence="36">5807bmL_C6</strain>
    </source>
</reference>
<evidence type="ECO:0000256" key="6">
    <source>
        <dbReference type="ARBA" id="ARBA00004650"/>
    </source>
</evidence>
<keyword evidence="14 32" id="KW-0812">Transmembrane</keyword>
<feature type="region of interest" description="CD4-binding loop" evidence="32">
    <location>
        <begin position="349"/>
        <end position="359"/>
    </location>
</feature>
<evidence type="ECO:0000256" key="24">
    <source>
        <dbReference type="ARBA" id="ARBA00023054"/>
    </source>
</evidence>
<evidence type="ECO:0000256" key="3">
    <source>
        <dbReference type="ARBA" id="ARBA00004505"/>
    </source>
</evidence>
<dbReference type="FunFam" id="2.170.40.20:FF:000004">
    <property type="entry name" value="Envelope glycoprotein gp160"/>
    <property type="match status" value="1"/>
</dbReference>
<evidence type="ECO:0000256" key="10">
    <source>
        <dbReference type="ARBA" id="ARBA00022570"/>
    </source>
</evidence>
<dbReference type="InterPro" id="IPR036377">
    <property type="entry name" value="Gp120_core_sf"/>
</dbReference>
<evidence type="ECO:0000256" key="17">
    <source>
        <dbReference type="ARBA" id="ARBA00022804"/>
    </source>
</evidence>
<comment type="similarity">
    <text evidence="32">Belongs to the HIV-1 env protein family.</text>
</comment>
<dbReference type="InterPro" id="IPR000777">
    <property type="entry name" value="HIV1_Gp120"/>
</dbReference>
<feature type="disulfide bond" evidence="32">
    <location>
        <begin position="52"/>
        <end position="72"/>
    </location>
</feature>
<dbReference type="GO" id="GO:0075512">
    <property type="term" value="P:clathrin-dependent endocytosis of virus by host cell"/>
    <property type="evidence" value="ECO:0007669"/>
    <property type="project" value="UniProtKB-UniRule"/>
</dbReference>
<feature type="region of interest" description="MPER; binding to GalCer" evidence="32">
    <location>
        <begin position="643"/>
        <end position="664"/>
    </location>
</feature>
<feature type="domain" description="Human immunodeficiency virus 1 envelope glycoprotein Gp120" evidence="34">
    <location>
        <begin position="139"/>
        <end position="492"/>
    </location>
</feature>
<evidence type="ECO:0000256" key="8">
    <source>
        <dbReference type="ARBA" id="ARBA00022510"/>
    </source>
</evidence>
<feature type="chain" id="PRO_5023355121" description="Envelope glycoprotein gp160" evidence="32">
    <location>
        <begin position="31"/>
        <end position="844"/>
    </location>
</feature>
<keyword evidence="7 32" id="KW-1168">Fusion of virus membrane with host membrane</keyword>
<dbReference type="EMBL" id="HQ596175">
    <property type="protein sequence ID" value="AEE40907.1"/>
    <property type="molecule type" value="Genomic_RNA"/>
</dbReference>
<accession>F5B282</accession>
<keyword evidence="28 32" id="KW-0325">Glycoprotein</keyword>
<keyword evidence="15 32" id="KW-0053">Apoptosis</keyword>
<comment type="function">
    <text evidence="32">Transmembrane protein gp41: Acts as a class I viral fusion protein. Under the current model, the protein has at least 3 conformational states: pre-fusion native state, pre-hairpin intermediate state, and post-fusion hairpin state. During fusion of viral and target intracellular membranes, the coiled coil regions (heptad repeats) assume a trimer-of-hairpins structure, positioning the fusion peptide in close proximity to the C-terminal region of the ectodomain. The formation of this structure appears to drive apposition and subsequent fusion of viral and target cell membranes. Complete fusion occurs in host cell endosomes and is dynamin-dependent, however some lipid transfer might occur at the plasma membrane. The virus undergoes clathrin-dependent internalization long before endosomal fusion, thus minimizing the surface exposure of conserved viral epitopes during fusion and reducing the efficacy of inhibitors targeting these epitopes. Membranes fusion leads to delivery of the nucleocapsid into the cytoplasm.</text>
</comment>
<keyword evidence="26 32" id="KW-0564">Palmitate</keyword>
<name>F5B282_HV1</name>
<dbReference type="SUPFAM" id="SSF58069">
    <property type="entry name" value="Virus ectodomain"/>
    <property type="match status" value="1"/>
</dbReference>
<dbReference type="GO" id="GO:0019064">
    <property type="term" value="P:fusion of virus membrane with host plasma membrane"/>
    <property type="evidence" value="ECO:0007669"/>
    <property type="project" value="UniProtKB-UniRule"/>
</dbReference>
<dbReference type="InterPro" id="IPR037527">
    <property type="entry name" value="Gp160"/>
</dbReference>
<evidence type="ECO:0000256" key="2">
    <source>
        <dbReference type="ARBA" id="ARBA00004433"/>
    </source>
</evidence>
<dbReference type="FunFam" id="2.170.40.20:FF:000003">
    <property type="entry name" value="Envelope glycoprotein gp160"/>
    <property type="match status" value="1"/>
</dbReference>
<feature type="coiled-coil region" evidence="32">
    <location>
        <begin position="614"/>
        <end position="648"/>
    </location>
</feature>
<evidence type="ECO:0000256" key="12">
    <source>
        <dbReference type="ARBA" id="ARBA00022595"/>
    </source>
</evidence>
<evidence type="ECO:0000313" key="36">
    <source>
        <dbReference type="EMBL" id="AEE40907.1"/>
    </source>
</evidence>
<evidence type="ECO:0000256" key="32">
    <source>
        <dbReference type="HAMAP-Rule" id="MF_04083"/>
    </source>
</evidence>